<reference evidence="9 10" key="1">
    <citation type="journal article" date="2024" name="BMC Genomics">
        <title>De novo assembly and annotation of Popillia japonica's genome with initial clues to its potential as an invasive pest.</title>
        <authorList>
            <person name="Cucini C."/>
            <person name="Boschi S."/>
            <person name="Funari R."/>
            <person name="Cardaioli E."/>
            <person name="Iannotti N."/>
            <person name="Marturano G."/>
            <person name="Paoli F."/>
            <person name="Bruttini M."/>
            <person name="Carapelli A."/>
            <person name="Frati F."/>
            <person name="Nardi F."/>
        </authorList>
    </citation>
    <scope>NUCLEOTIDE SEQUENCE [LARGE SCALE GENOMIC DNA]</scope>
    <source>
        <strain evidence="9">DMR45628</strain>
    </source>
</reference>
<dbReference type="AlphaFoldDB" id="A0AAW1KGM1"/>
<dbReference type="PANTHER" id="PTHR31816">
    <property type="entry name" value="MICOS COMPLEX SUBUNIT MIC13"/>
    <property type="match status" value="1"/>
</dbReference>
<keyword evidence="7 8" id="KW-0472">Membrane</keyword>
<proteinExistence type="inferred from homology"/>
<keyword evidence="10" id="KW-1185">Reference proteome</keyword>
<accession>A0AAW1KGM1</accession>
<keyword evidence="3 8" id="KW-0812">Transmembrane</keyword>
<evidence type="ECO:0000256" key="6">
    <source>
        <dbReference type="ARBA" id="ARBA00023128"/>
    </source>
</evidence>
<dbReference type="GO" id="GO:0061617">
    <property type="term" value="C:MICOS complex"/>
    <property type="evidence" value="ECO:0007669"/>
    <property type="project" value="UniProtKB-UniRule"/>
</dbReference>
<organism evidence="9 10">
    <name type="scientific">Popillia japonica</name>
    <name type="common">Japanese beetle</name>
    <dbReference type="NCBI Taxonomy" id="7064"/>
    <lineage>
        <taxon>Eukaryota</taxon>
        <taxon>Metazoa</taxon>
        <taxon>Ecdysozoa</taxon>
        <taxon>Arthropoda</taxon>
        <taxon>Hexapoda</taxon>
        <taxon>Insecta</taxon>
        <taxon>Pterygota</taxon>
        <taxon>Neoptera</taxon>
        <taxon>Endopterygota</taxon>
        <taxon>Coleoptera</taxon>
        <taxon>Polyphaga</taxon>
        <taxon>Scarabaeiformia</taxon>
        <taxon>Scarabaeidae</taxon>
        <taxon>Rutelinae</taxon>
        <taxon>Popillia</taxon>
    </lineage>
</organism>
<evidence type="ECO:0000256" key="2">
    <source>
        <dbReference type="ARBA" id="ARBA00006771"/>
    </source>
</evidence>
<dbReference type="GO" id="GO:0044284">
    <property type="term" value="C:mitochondrial crista junction"/>
    <property type="evidence" value="ECO:0007669"/>
    <property type="project" value="TreeGrafter"/>
</dbReference>
<comment type="subcellular location">
    <subcellularLocation>
        <location evidence="1 8">Mitochondrion inner membrane</location>
        <topology evidence="1 8">Single-pass membrane protein</topology>
    </subcellularLocation>
</comment>
<comment type="subunit">
    <text evidence="8">Component of the mitochondrial contact site and cristae organizing system (MICOS) complex.</text>
</comment>
<sequence>MTRQARLPCLTVAKNSGYIMPPIAAIPAKRIRICTGADLKRMCPPKLCDCPPKPLKRGFFGYLALILGVGIKTGIALGLVYWTYDIGLWGDAEDTEDLYLDIRETIMPFSSGVQHKQHISKLCQAEIDLMCKAPEIRSNTGDCLKAPSTANAVFTLKELWNKIIITFFDVITDIPGYATGAYERIKHIGEDSKCPPKNQKK</sequence>
<evidence type="ECO:0000313" key="10">
    <source>
        <dbReference type="Proteomes" id="UP001458880"/>
    </source>
</evidence>
<feature type="transmembrane region" description="Helical" evidence="8">
    <location>
        <begin position="59"/>
        <end position="84"/>
    </location>
</feature>
<evidence type="ECO:0000256" key="1">
    <source>
        <dbReference type="ARBA" id="ARBA00004434"/>
    </source>
</evidence>
<dbReference type="PANTHER" id="PTHR31816:SF3">
    <property type="entry name" value="MICOS COMPLEX SUBUNIT MIC13"/>
    <property type="match status" value="1"/>
</dbReference>
<evidence type="ECO:0000313" key="9">
    <source>
        <dbReference type="EMBL" id="KAK9717578.1"/>
    </source>
</evidence>
<name>A0AAW1KGM1_POPJA</name>
<keyword evidence="6 8" id="KW-0496">Mitochondrion</keyword>
<dbReference type="InterPro" id="IPR026769">
    <property type="entry name" value="Mic13"/>
</dbReference>
<protein>
    <recommendedName>
        <fullName evidence="8">MICOS complex subunit MIC13</fullName>
    </recommendedName>
</protein>
<evidence type="ECO:0000256" key="3">
    <source>
        <dbReference type="ARBA" id="ARBA00022692"/>
    </source>
</evidence>
<evidence type="ECO:0000256" key="5">
    <source>
        <dbReference type="ARBA" id="ARBA00022989"/>
    </source>
</evidence>
<evidence type="ECO:0000256" key="7">
    <source>
        <dbReference type="ARBA" id="ARBA00023136"/>
    </source>
</evidence>
<comment type="caution">
    <text evidence="9">The sequence shown here is derived from an EMBL/GenBank/DDBJ whole genome shotgun (WGS) entry which is preliminary data.</text>
</comment>
<dbReference type="Pfam" id="PF15884">
    <property type="entry name" value="QIL1"/>
    <property type="match status" value="1"/>
</dbReference>
<dbReference type="Proteomes" id="UP001458880">
    <property type="component" value="Unassembled WGS sequence"/>
</dbReference>
<gene>
    <name evidence="9" type="ORF">QE152_g23652</name>
</gene>
<evidence type="ECO:0000256" key="8">
    <source>
        <dbReference type="RuleBase" id="RU363009"/>
    </source>
</evidence>
<keyword evidence="4 8" id="KW-0999">Mitochondrion inner membrane</keyword>
<dbReference type="GO" id="GO:0042407">
    <property type="term" value="P:cristae formation"/>
    <property type="evidence" value="ECO:0007669"/>
    <property type="project" value="TreeGrafter"/>
</dbReference>
<evidence type="ECO:0000256" key="4">
    <source>
        <dbReference type="ARBA" id="ARBA00022792"/>
    </source>
</evidence>
<dbReference type="EMBL" id="JASPKY010000238">
    <property type="protein sequence ID" value="KAK9717578.1"/>
    <property type="molecule type" value="Genomic_DNA"/>
</dbReference>
<comment type="similarity">
    <text evidence="2 8">Belongs to the MICOS complex subunit Mic13 family.</text>
</comment>
<comment type="function">
    <text evidence="8">Component of the MICOS complex, a large protein complex of the mitochondrial inner membrane that plays crucial roles in the maintenance of crista junctions, inner membrane architecture, and formation of contact sites to the outer membrane.</text>
</comment>
<keyword evidence="5 8" id="KW-1133">Transmembrane helix</keyword>